<evidence type="ECO:0000256" key="4">
    <source>
        <dbReference type="ARBA" id="ARBA00022912"/>
    </source>
</evidence>
<comment type="similarity">
    <text evidence="1">Belongs to the low molecular weight phosphotyrosine protein phosphatase family.</text>
</comment>
<dbReference type="Proteomes" id="UP001500021">
    <property type="component" value="Unassembled WGS sequence"/>
</dbReference>
<dbReference type="EMBL" id="BAAAFA010000008">
    <property type="protein sequence ID" value="GAA0819555.1"/>
    <property type="molecule type" value="Genomic_DNA"/>
</dbReference>
<dbReference type="InterPro" id="IPR036196">
    <property type="entry name" value="Ptyr_pPase_sf"/>
</dbReference>
<proteinExistence type="inferred from homology"/>
<dbReference type="PANTHER" id="PTHR11717:SF7">
    <property type="entry name" value="LOW MOLECULAR WEIGHT PHOSPHOTYROSINE PROTEIN PHOSPHATASE"/>
    <property type="match status" value="1"/>
</dbReference>
<dbReference type="SUPFAM" id="SSF52788">
    <property type="entry name" value="Phosphotyrosine protein phosphatases I"/>
    <property type="match status" value="1"/>
</dbReference>
<evidence type="ECO:0000259" key="5">
    <source>
        <dbReference type="SMART" id="SM00226"/>
    </source>
</evidence>
<protein>
    <recommendedName>
        <fullName evidence="2">protein-tyrosine-phosphatase</fullName>
        <ecNumber evidence="2">3.1.3.48</ecNumber>
    </recommendedName>
</protein>
<organism evidence="6 7">
    <name type="scientific">Colwellia asteriadis</name>
    <dbReference type="NCBI Taxonomy" id="517723"/>
    <lineage>
        <taxon>Bacteria</taxon>
        <taxon>Pseudomonadati</taxon>
        <taxon>Pseudomonadota</taxon>
        <taxon>Gammaproteobacteria</taxon>
        <taxon>Alteromonadales</taxon>
        <taxon>Colwelliaceae</taxon>
        <taxon>Colwellia</taxon>
    </lineage>
</organism>
<comment type="caution">
    <text evidence="6">The sequence shown here is derived from an EMBL/GenBank/DDBJ whole genome shotgun (WGS) entry which is preliminary data.</text>
</comment>
<dbReference type="CDD" id="cd16343">
    <property type="entry name" value="LMWPTP"/>
    <property type="match status" value="1"/>
</dbReference>
<evidence type="ECO:0000256" key="2">
    <source>
        <dbReference type="ARBA" id="ARBA00013064"/>
    </source>
</evidence>
<dbReference type="PRINTS" id="PR00719">
    <property type="entry name" value="LMWPTPASE"/>
</dbReference>
<dbReference type="InterPro" id="IPR050438">
    <property type="entry name" value="LMW_PTPase"/>
</dbReference>
<dbReference type="InterPro" id="IPR023485">
    <property type="entry name" value="Ptyr_pPase"/>
</dbReference>
<feature type="domain" description="Phosphotyrosine protein phosphatase I" evidence="5">
    <location>
        <begin position="11"/>
        <end position="158"/>
    </location>
</feature>
<dbReference type="RefSeq" id="WP_343817701.1">
    <property type="nucleotide sequence ID" value="NZ_BAAAFA010000008.1"/>
</dbReference>
<evidence type="ECO:0000256" key="3">
    <source>
        <dbReference type="ARBA" id="ARBA00022801"/>
    </source>
</evidence>
<dbReference type="EC" id="3.1.3.48" evidence="2"/>
<evidence type="ECO:0000313" key="6">
    <source>
        <dbReference type="EMBL" id="GAA0819555.1"/>
    </source>
</evidence>
<evidence type="ECO:0000256" key="1">
    <source>
        <dbReference type="ARBA" id="ARBA00011063"/>
    </source>
</evidence>
<dbReference type="Gene3D" id="3.40.50.2300">
    <property type="match status" value="1"/>
</dbReference>
<name>A0ABP3WIT3_9GAMM</name>
<keyword evidence="4" id="KW-0904">Protein phosphatase</keyword>
<gene>
    <name evidence="6" type="ORF">GCM10009111_23740</name>
</gene>
<keyword evidence="7" id="KW-1185">Reference proteome</keyword>
<accession>A0ABP3WIT3</accession>
<dbReference type="Pfam" id="PF01451">
    <property type="entry name" value="LMWPc"/>
    <property type="match status" value="1"/>
</dbReference>
<reference evidence="7" key="1">
    <citation type="journal article" date="2019" name="Int. J. Syst. Evol. Microbiol.">
        <title>The Global Catalogue of Microorganisms (GCM) 10K type strain sequencing project: providing services to taxonomists for standard genome sequencing and annotation.</title>
        <authorList>
            <consortium name="The Broad Institute Genomics Platform"/>
            <consortium name="The Broad Institute Genome Sequencing Center for Infectious Disease"/>
            <person name="Wu L."/>
            <person name="Ma J."/>
        </authorList>
    </citation>
    <scope>NUCLEOTIDE SEQUENCE [LARGE SCALE GENOMIC DNA]</scope>
    <source>
        <strain evidence="7">JCM 15608</strain>
    </source>
</reference>
<sequence>MIDNNEFKGIKSILLVCMGNICRSPSAEAVLRHKAMERGISLKIDSAGTVGAHAREKPDHRSIKAGAARGYSFDGIKARKVVVQDFVDFDLVLAMDESNLAELYKLSPVAFHHKIHLLLAFATELEEMQVPDPYYGGAKGFDYVLDLVEAGSDAVLAKISD</sequence>
<dbReference type="InterPro" id="IPR017867">
    <property type="entry name" value="Tyr_phospatase_low_mol_wt"/>
</dbReference>
<dbReference type="SMART" id="SM00226">
    <property type="entry name" value="LMWPc"/>
    <property type="match status" value="1"/>
</dbReference>
<dbReference type="PANTHER" id="PTHR11717">
    <property type="entry name" value="LOW MOLECULAR WEIGHT PROTEIN TYROSINE PHOSPHATASE"/>
    <property type="match status" value="1"/>
</dbReference>
<keyword evidence="3" id="KW-0378">Hydrolase</keyword>
<evidence type="ECO:0000313" key="7">
    <source>
        <dbReference type="Proteomes" id="UP001500021"/>
    </source>
</evidence>